<gene>
    <name evidence="1" type="ORF">ACWI_18190</name>
</gene>
<dbReference type="Gene3D" id="3.90.1570.30">
    <property type="match status" value="1"/>
</dbReference>
<proteinExistence type="predicted"/>
<sequence length="272" mass="30754">MEMAWQLGVWFMQVYGDWGYQPVVFALPEPRKIVKERLYTGNSQASRRAYEKQEAAETETLKKALAEKEALIAQLQSIVEKHFSVTPATLPQRAKQAKTAADHLKLSEAQTRYLIDSQLRKVGWEADTVSLTYASGARPEKGKARAIAEWPTDSTVRKSGYADYALFVGTKLVGMIEAKRSAIYSSSVIDYQCKSYAQTVREADAPYIIGNWNGYKAPLLFATNGRKYLKQLETKSGIWFRDVRSDANIPKELQVWISPTGSLVDLLIDYYF</sequence>
<comment type="caution">
    <text evidence="1">The sequence shown here is derived from an EMBL/GenBank/DDBJ whole genome shotgun (WGS) entry which is preliminary data.</text>
</comment>
<organism evidence="1 2">
    <name type="scientific">Acetobacterium wieringae</name>
    <dbReference type="NCBI Taxonomy" id="52694"/>
    <lineage>
        <taxon>Bacteria</taxon>
        <taxon>Bacillati</taxon>
        <taxon>Bacillota</taxon>
        <taxon>Clostridia</taxon>
        <taxon>Eubacteriales</taxon>
        <taxon>Eubacteriaceae</taxon>
        <taxon>Acetobacterium</taxon>
    </lineage>
</organism>
<dbReference type="STRING" id="52694.ACWI_18190"/>
<dbReference type="AlphaFoldDB" id="A0A1F2PH08"/>
<evidence type="ECO:0000313" key="2">
    <source>
        <dbReference type="Proteomes" id="UP000176244"/>
    </source>
</evidence>
<name>A0A1F2PH08_9FIRM</name>
<protein>
    <submittedName>
        <fullName evidence="1">Type I restriction enzyme EcoKI subunit R</fullName>
    </submittedName>
</protein>
<dbReference type="Proteomes" id="UP000176244">
    <property type="component" value="Unassembled WGS sequence"/>
</dbReference>
<evidence type="ECO:0000313" key="1">
    <source>
        <dbReference type="EMBL" id="OFV70607.1"/>
    </source>
</evidence>
<reference evidence="1 2" key="1">
    <citation type="submission" date="2015-09" db="EMBL/GenBank/DDBJ databases">
        <title>Genome sequence of Acetobacterium wieringae DSM 1911.</title>
        <authorList>
            <person name="Poehlein A."/>
            <person name="Bengelsdorf F.R."/>
            <person name="Schiel-Bengelsdorf B."/>
            <person name="Duerre P."/>
            <person name="Daniel R."/>
        </authorList>
    </citation>
    <scope>NUCLEOTIDE SEQUENCE [LARGE SCALE GENOMIC DNA]</scope>
    <source>
        <strain evidence="1 2">DSM 1911</strain>
    </source>
</reference>
<accession>A0A1F2PH08</accession>
<dbReference type="EMBL" id="LKEU01000029">
    <property type="protein sequence ID" value="OFV70607.1"/>
    <property type="molecule type" value="Genomic_DNA"/>
</dbReference>